<protein>
    <submittedName>
        <fullName evidence="1">Uncharacterized protein</fullName>
    </submittedName>
</protein>
<organism evidence="1 2">
    <name type="scientific">Candidatus Uhrbacteria bacterium RIFCSPLOWO2_02_FULL_48_12</name>
    <dbReference type="NCBI Taxonomy" id="1802407"/>
    <lineage>
        <taxon>Bacteria</taxon>
        <taxon>Candidatus Uhriibacteriota</taxon>
    </lineage>
</organism>
<reference evidence="1 2" key="1">
    <citation type="journal article" date="2016" name="Nat. Commun.">
        <title>Thousands of microbial genomes shed light on interconnected biogeochemical processes in an aquifer system.</title>
        <authorList>
            <person name="Anantharaman K."/>
            <person name="Brown C.T."/>
            <person name="Hug L.A."/>
            <person name="Sharon I."/>
            <person name="Castelle C.J."/>
            <person name="Probst A.J."/>
            <person name="Thomas B.C."/>
            <person name="Singh A."/>
            <person name="Wilkins M.J."/>
            <person name="Karaoz U."/>
            <person name="Brodie E.L."/>
            <person name="Williams K.H."/>
            <person name="Hubbard S.S."/>
            <person name="Banfield J.F."/>
        </authorList>
    </citation>
    <scope>NUCLEOTIDE SEQUENCE [LARGE SCALE GENOMIC DNA]</scope>
</reference>
<dbReference type="STRING" id="1802407.A3I40_02350"/>
<dbReference type="Proteomes" id="UP000178723">
    <property type="component" value="Unassembled WGS sequence"/>
</dbReference>
<evidence type="ECO:0000313" key="2">
    <source>
        <dbReference type="Proteomes" id="UP000178723"/>
    </source>
</evidence>
<gene>
    <name evidence="1" type="ORF">A3I40_02350</name>
</gene>
<comment type="caution">
    <text evidence="1">The sequence shown here is derived from an EMBL/GenBank/DDBJ whole genome shotgun (WGS) entry which is preliminary data.</text>
</comment>
<dbReference type="EMBL" id="MGEP01000005">
    <property type="protein sequence ID" value="OGL87497.1"/>
    <property type="molecule type" value="Genomic_DNA"/>
</dbReference>
<dbReference type="AlphaFoldDB" id="A0A1F7VBU8"/>
<sequence length="145" mass="16438">MSSLVLLNREGAVARKLQFVTLPSDYVIPEEMTLSWRMDLHASSSDPLAGWRGPREPVEAFFYLGNAQGQVCRDGFRESEMDEQHRLRFGSRTLTVTVQGTSAKDVMELREHILHLIHSGASWSVSNDLNPKKGLLQRLKKMVGW</sequence>
<name>A0A1F7VBU8_9BACT</name>
<accession>A0A1F7VBU8</accession>
<evidence type="ECO:0000313" key="1">
    <source>
        <dbReference type="EMBL" id="OGL87497.1"/>
    </source>
</evidence>
<proteinExistence type="predicted"/>